<keyword evidence="4 6" id="KW-1133">Transmembrane helix</keyword>
<keyword evidence="3" id="KW-0201">Cytochrome c-type biogenesis</keyword>
<feature type="transmembrane region" description="Helical" evidence="6">
    <location>
        <begin position="6"/>
        <end position="26"/>
    </location>
</feature>
<accession>A0A146JB33</accession>
<dbReference type="InterPro" id="IPR002541">
    <property type="entry name" value="Cyt_c_assembly"/>
</dbReference>
<name>A0A146JB33_9AQUI</name>
<protein>
    <submittedName>
        <fullName evidence="8">Putative cytochrome c assembly protein</fullName>
    </submittedName>
</protein>
<dbReference type="InterPro" id="IPR045062">
    <property type="entry name" value="Cyt_c_biogenesis_CcsA/CcmC"/>
</dbReference>
<evidence type="ECO:0000256" key="5">
    <source>
        <dbReference type="ARBA" id="ARBA00023136"/>
    </source>
</evidence>
<proteinExistence type="predicted"/>
<feature type="transmembrane region" description="Helical" evidence="6">
    <location>
        <begin position="94"/>
        <end position="112"/>
    </location>
</feature>
<feature type="domain" description="Cytochrome c assembly protein" evidence="7">
    <location>
        <begin position="63"/>
        <end position="261"/>
    </location>
</feature>
<dbReference type="AlphaFoldDB" id="A0A146JB33"/>
<evidence type="ECO:0000259" key="7">
    <source>
        <dbReference type="Pfam" id="PF01578"/>
    </source>
</evidence>
<feature type="transmembrane region" description="Helical" evidence="6">
    <location>
        <begin position="38"/>
        <end position="56"/>
    </location>
</feature>
<evidence type="ECO:0000256" key="2">
    <source>
        <dbReference type="ARBA" id="ARBA00022692"/>
    </source>
</evidence>
<keyword evidence="2 6" id="KW-0812">Transmembrane</keyword>
<evidence type="ECO:0000256" key="3">
    <source>
        <dbReference type="ARBA" id="ARBA00022748"/>
    </source>
</evidence>
<feature type="transmembrane region" description="Helical" evidence="6">
    <location>
        <begin position="124"/>
        <end position="151"/>
    </location>
</feature>
<dbReference type="EMBL" id="LC145120">
    <property type="protein sequence ID" value="BAU79777.1"/>
    <property type="molecule type" value="Genomic_DNA"/>
</dbReference>
<evidence type="ECO:0000256" key="6">
    <source>
        <dbReference type="SAM" id="Phobius"/>
    </source>
</evidence>
<dbReference type="PANTHER" id="PTHR30071">
    <property type="entry name" value="HEME EXPORTER PROTEIN C"/>
    <property type="match status" value="1"/>
</dbReference>
<organism evidence="8">
    <name type="scientific">uncultured Aquificaceae bacterium</name>
    <dbReference type="NCBI Taxonomy" id="374108"/>
    <lineage>
        <taxon>Bacteria</taxon>
        <taxon>Pseudomonadati</taxon>
        <taxon>Aquificota</taxon>
        <taxon>Aquificia</taxon>
        <taxon>Aquificales</taxon>
        <taxon>Aquificaceae</taxon>
        <taxon>environmental samples</taxon>
    </lineage>
</organism>
<evidence type="ECO:0000256" key="1">
    <source>
        <dbReference type="ARBA" id="ARBA00004141"/>
    </source>
</evidence>
<keyword evidence="5 6" id="KW-0472">Membrane</keyword>
<sequence length="266" mass="30769">MIKAFILLPILFYFASSVSFWIYLFTRSTNIQKFGHSFFGLGFTFHLLIFIYNSINNKTLPLHTLEDLITFLALILASIFYGFSFVYRKQLIEFGSLISPLVMFLLAFSIPLSQNNQNLYNNFWFYLHVGSLILSYGLIVFSSIAAAIYILTDRDLKRKKVNSFFVVKFSSSLSLVQNLEYKATILAFIFLSVGLIASSVWSAIYMGKHWIWDIKQVLLFVLWIFYGFILHARIIKHIKGRKGSYLTLLGSVFAFIVFWLVGHPTF</sequence>
<comment type="subcellular location">
    <subcellularLocation>
        <location evidence="1">Membrane</location>
        <topology evidence="1">Multi-pass membrane protein</topology>
    </subcellularLocation>
</comment>
<dbReference type="GO" id="GO:0005886">
    <property type="term" value="C:plasma membrane"/>
    <property type="evidence" value="ECO:0007669"/>
    <property type="project" value="TreeGrafter"/>
</dbReference>
<feature type="transmembrane region" description="Helical" evidence="6">
    <location>
        <begin position="68"/>
        <end position="87"/>
    </location>
</feature>
<reference evidence="8" key="1">
    <citation type="journal article" date="2016" name="Microbes Environ.">
        <title>In Situ Gene Expression Responsible for Sulfide Oxidation and CO2 Fixation of an Uncultured Large Sausage-Shaped Aquificae Bacterium in a Sulfidic Hot Spring.</title>
        <authorList>
            <person name="Tamazawa S."/>
            <person name="Yamamoto K."/>
            <person name="Takasaki K."/>
            <person name="Mitani Y."/>
            <person name="Hanada S."/>
            <person name="Kamagata Y."/>
            <person name="Tamaki H."/>
        </authorList>
    </citation>
    <scope>NUCLEOTIDE SEQUENCE</scope>
</reference>
<evidence type="ECO:0000313" key="8">
    <source>
        <dbReference type="EMBL" id="BAU79777.1"/>
    </source>
</evidence>
<dbReference type="GO" id="GO:0020037">
    <property type="term" value="F:heme binding"/>
    <property type="evidence" value="ECO:0007669"/>
    <property type="project" value="InterPro"/>
</dbReference>
<dbReference type="PANTHER" id="PTHR30071:SF1">
    <property type="entry name" value="CYTOCHROME B_B6 PROTEIN-RELATED"/>
    <property type="match status" value="1"/>
</dbReference>
<feature type="transmembrane region" description="Helical" evidence="6">
    <location>
        <begin position="210"/>
        <end position="231"/>
    </location>
</feature>
<dbReference type="Pfam" id="PF01578">
    <property type="entry name" value="Cytochrom_C_asm"/>
    <property type="match status" value="1"/>
</dbReference>
<dbReference type="GO" id="GO:0017004">
    <property type="term" value="P:cytochrome complex assembly"/>
    <property type="evidence" value="ECO:0007669"/>
    <property type="project" value="UniProtKB-KW"/>
</dbReference>
<evidence type="ECO:0000256" key="4">
    <source>
        <dbReference type="ARBA" id="ARBA00022989"/>
    </source>
</evidence>
<feature type="transmembrane region" description="Helical" evidence="6">
    <location>
        <begin position="183"/>
        <end position="204"/>
    </location>
</feature>
<feature type="transmembrane region" description="Helical" evidence="6">
    <location>
        <begin position="243"/>
        <end position="261"/>
    </location>
</feature>